<keyword evidence="1" id="KW-1133">Transmembrane helix</keyword>
<evidence type="ECO:0000313" key="2">
    <source>
        <dbReference type="Proteomes" id="UP000492821"/>
    </source>
</evidence>
<dbReference type="Proteomes" id="UP000492821">
    <property type="component" value="Unassembled WGS sequence"/>
</dbReference>
<feature type="transmembrane region" description="Helical" evidence="1">
    <location>
        <begin position="77"/>
        <end position="98"/>
    </location>
</feature>
<keyword evidence="1" id="KW-0812">Transmembrane</keyword>
<feature type="transmembrane region" description="Helical" evidence="1">
    <location>
        <begin position="104"/>
        <end position="124"/>
    </location>
</feature>
<feature type="transmembrane region" description="Helical" evidence="1">
    <location>
        <begin position="156"/>
        <end position="179"/>
    </location>
</feature>
<feature type="transmembrane region" description="Helical" evidence="1">
    <location>
        <begin position="21"/>
        <end position="44"/>
    </location>
</feature>
<dbReference type="AlphaFoldDB" id="A0A7E4V1D7"/>
<sequence length="239" mass="27483">MEQEEDETLSDGVPYLDSKTIFMHAHGPWLFASIAGFFGFYYVYKQDMNGIVFLPVFIYFNGIHIAKSYLSYNKTMILTLLCLFPTVVAVICVVPQFNVDIMNILTNIYLLCYLGSTMIAGVYYKFRIEELSIRLWDDEDSEELNYNKNNFTQSCFCCLIVANFTALLLGGCYLFGYILPDQFVPHIERPPAGLVCKSIFSFVVFVFGIVTLKYAKKTVCYFMKVRSLKKEVKDSEVHL</sequence>
<reference evidence="2" key="1">
    <citation type="journal article" date="2013" name="Genetics">
        <title>The draft genome and transcriptome of Panagrellus redivivus are shaped by the harsh demands of a free-living lifestyle.</title>
        <authorList>
            <person name="Srinivasan J."/>
            <person name="Dillman A.R."/>
            <person name="Macchietto M.G."/>
            <person name="Heikkinen L."/>
            <person name="Lakso M."/>
            <person name="Fracchia K.M."/>
            <person name="Antoshechkin I."/>
            <person name="Mortazavi A."/>
            <person name="Wong G."/>
            <person name="Sternberg P.W."/>
        </authorList>
    </citation>
    <scope>NUCLEOTIDE SEQUENCE [LARGE SCALE GENOMIC DNA]</scope>
    <source>
        <strain evidence="2">MT8872</strain>
    </source>
</reference>
<dbReference type="WBParaSite" id="Pan_g15263.t1">
    <property type="protein sequence ID" value="Pan_g15263.t1"/>
    <property type="gene ID" value="Pan_g15263"/>
</dbReference>
<proteinExistence type="predicted"/>
<evidence type="ECO:0000256" key="1">
    <source>
        <dbReference type="SAM" id="Phobius"/>
    </source>
</evidence>
<reference evidence="3" key="2">
    <citation type="submission" date="2020-10" db="UniProtKB">
        <authorList>
            <consortium name="WormBaseParasite"/>
        </authorList>
    </citation>
    <scope>IDENTIFICATION</scope>
</reference>
<keyword evidence="2" id="KW-1185">Reference proteome</keyword>
<keyword evidence="1" id="KW-0472">Membrane</keyword>
<feature type="transmembrane region" description="Helical" evidence="1">
    <location>
        <begin position="199"/>
        <end position="215"/>
    </location>
</feature>
<name>A0A7E4V1D7_PANRE</name>
<organism evidence="2 3">
    <name type="scientific">Panagrellus redivivus</name>
    <name type="common">Microworm</name>
    <dbReference type="NCBI Taxonomy" id="6233"/>
    <lineage>
        <taxon>Eukaryota</taxon>
        <taxon>Metazoa</taxon>
        <taxon>Ecdysozoa</taxon>
        <taxon>Nematoda</taxon>
        <taxon>Chromadorea</taxon>
        <taxon>Rhabditida</taxon>
        <taxon>Tylenchina</taxon>
        <taxon>Panagrolaimomorpha</taxon>
        <taxon>Panagrolaimoidea</taxon>
        <taxon>Panagrolaimidae</taxon>
        <taxon>Panagrellus</taxon>
    </lineage>
</organism>
<evidence type="ECO:0000313" key="3">
    <source>
        <dbReference type="WBParaSite" id="Pan_g15263.t1"/>
    </source>
</evidence>
<accession>A0A7E4V1D7</accession>
<feature type="transmembrane region" description="Helical" evidence="1">
    <location>
        <begin position="50"/>
        <end position="70"/>
    </location>
</feature>
<protein>
    <submittedName>
        <fullName evidence="3">YrhK domain-containing protein</fullName>
    </submittedName>
</protein>